<dbReference type="Gene3D" id="2.60.40.1120">
    <property type="entry name" value="Carboxypeptidase-like, regulatory domain"/>
    <property type="match status" value="1"/>
</dbReference>
<dbReference type="AlphaFoldDB" id="H8KP76"/>
<evidence type="ECO:0000313" key="9">
    <source>
        <dbReference type="EMBL" id="AFD05713.1"/>
    </source>
</evidence>
<evidence type="ECO:0000256" key="4">
    <source>
        <dbReference type="ARBA" id="ARBA00022692"/>
    </source>
</evidence>
<evidence type="ECO:0000259" key="8">
    <source>
        <dbReference type="Pfam" id="PF07715"/>
    </source>
</evidence>
<keyword evidence="3 7" id="KW-1134">Transmembrane beta strand</keyword>
<dbReference type="InterPro" id="IPR012910">
    <property type="entry name" value="Plug_dom"/>
</dbReference>
<dbReference type="eggNOG" id="COG4771">
    <property type="taxonomic scope" value="Bacteria"/>
</dbReference>
<gene>
    <name evidence="9" type="ordered locus">Solca_0583</name>
</gene>
<dbReference type="Pfam" id="PF13715">
    <property type="entry name" value="CarbopepD_reg_2"/>
    <property type="match status" value="1"/>
</dbReference>
<evidence type="ECO:0000256" key="7">
    <source>
        <dbReference type="PROSITE-ProRule" id="PRU01360"/>
    </source>
</evidence>
<dbReference type="InterPro" id="IPR037066">
    <property type="entry name" value="Plug_dom_sf"/>
</dbReference>
<keyword evidence="4 7" id="KW-0812">Transmembrane</keyword>
<keyword evidence="5 7" id="KW-0472">Membrane</keyword>
<accession>H8KP76</accession>
<dbReference type="KEGG" id="scn:Solca_0583"/>
<dbReference type="eggNOG" id="COG4206">
    <property type="taxonomic scope" value="Bacteria"/>
</dbReference>
<comment type="subcellular location">
    <subcellularLocation>
        <location evidence="1 7">Cell outer membrane</location>
        <topology evidence="1 7">Multi-pass membrane protein</topology>
    </subcellularLocation>
</comment>
<keyword evidence="6 7" id="KW-0998">Cell outer membrane</keyword>
<dbReference type="EMBL" id="CP003349">
    <property type="protein sequence ID" value="AFD05713.1"/>
    <property type="molecule type" value="Genomic_DNA"/>
</dbReference>
<organism evidence="9 10">
    <name type="scientific">Solitalea canadensis (strain ATCC 29591 / DSM 3403 / JCM 21819 / LMG 8368 / NBRC 15130 / NCIMB 12057 / USAM 9D)</name>
    <name type="common">Flexibacter canadensis</name>
    <dbReference type="NCBI Taxonomy" id="929556"/>
    <lineage>
        <taxon>Bacteria</taxon>
        <taxon>Pseudomonadati</taxon>
        <taxon>Bacteroidota</taxon>
        <taxon>Sphingobacteriia</taxon>
        <taxon>Sphingobacteriales</taxon>
        <taxon>Sphingobacteriaceae</taxon>
        <taxon>Solitalea</taxon>
    </lineage>
</organism>
<evidence type="ECO:0000256" key="2">
    <source>
        <dbReference type="ARBA" id="ARBA00022448"/>
    </source>
</evidence>
<dbReference type="InterPro" id="IPR036942">
    <property type="entry name" value="Beta-barrel_TonB_sf"/>
</dbReference>
<dbReference type="GO" id="GO:0009279">
    <property type="term" value="C:cell outer membrane"/>
    <property type="evidence" value="ECO:0007669"/>
    <property type="project" value="UniProtKB-SubCell"/>
</dbReference>
<dbReference type="SUPFAM" id="SSF56935">
    <property type="entry name" value="Porins"/>
    <property type="match status" value="1"/>
</dbReference>
<evidence type="ECO:0000256" key="6">
    <source>
        <dbReference type="ARBA" id="ARBA00023237"/>
    </source>
</evidence>
<dbReference type="Pfam" id="PF07715">
    <property type="entry name" value="Plug"/>
    <property type="match status" value="1"/>
</dbReference>
<dbReference type="InterPro" id="IPR023997">
    <property type="entry name" value="TonB-dep_OMP_SusC/RagA_CS"/>
</dbReference>
<reference evidence="9" key="1">
    <citation type="submission" date="2012-02" db="EMBL/GenBank/DDBJ databases">
        <title>The complete genome of Solitalea canadensis DSM 3403.</title>
        <authorList>
            <consortium name="US DOE Joint Genome Institute (JGI-PGF)"/>
            <person name="Lucas S."/>
            <person name="Copeland A."/>
            <person name="Lapidus A."/>
            <person name="Glavina del Rio T."/>
            <person name="Dalin E."/>
            <person name="Tice H."/>
            <person name="Bruce D."/>
            <person name="Goodwin L."/>
            <person name="Pitluck S."/>
            <person name="Peters L."/>
            <person name="Ovchinnikova G."/>
            <person name="Lu M."/>
            <person name="Kyrpides N."/>
            <person name="Mavromatis K."/>
            <person name="Ivanova N."/>
            <person name="Brettin T."/>
            <person name="Detter J.C."/>
            <person name="Han C."/>
            <person name="Larimer F."/>
            <person name="Land M."/>
            <person name="Hauser L."/>
            <person name="Markowitz V."/>
            <person name="Cheng J.-F."/>
            <person name="Hugenholtz P."/>
            <person name="Woyke T."/>
            <person name="Wu D."/>
            <person name="Spring S."/>
            <person name="Schroeder M."/>
            <person name="Kopitz M."/>
            <person name="Brambilla E."/>
            <person name="Klenk H.-P."/>
            <person name="Eisen J.A."/>
        </authorList>
    </citation>
    <scope>NUCLEOTIDE SEQUENCE</scope>
    <source>
        <strain evidence="9">DSM 3403</strain>
    </source>
</reference>
<dbReference type="Gene3D" id="2.40.170.20">
    <property type="entry name" value="TonB-dependent receptor, beta-barrel domain"/>
    <property type="match status" value="1"/>
</dbReference>
<evidence type="ECO:0000313" key="10">
    <source>
        <dbReference type="Proteomes" id="UP000007590"/>
    </source>
</evidence>
<comment type="similarity">
    <text evidence="7">Belongs to the TonB-dependent receptor family.</text>
</comment>
<protein>
    <submittedName>
        <fullName evidence="9">TonB-linked outer membrane protein, SusC/RagA family</fullName>
    </submittedName>
</protein>
<dbReference type="STRING" id="929556.Solca_0583"/>
<dbReference type="NCBIfam" id="TIGR04056">
    <property type="entry name" value="OMP_RagA_SusC"/>
    <property type="match status" value="1"/>
</dbReference>
<dbReference type="NCBIfam" id="TIGR04057">
    <property type="entry name" value="SusC_RagA_signa"/>
    <property type="match status" value="1"/>
</dbReference>
<name>H8KP76_SOLCM</name>
<dbReference type="SUPFAM" id="SSF49464">
    <property type="entry name" value="Carboxypeptidase regulatory domain-like"/>
    <property type="match status" value="1"/>
</dbReference>
<dbReference type="PROSITE" id="PS52016">
    <property type="entry name" value="TONB_DEPENDENT_REC_3"/>
    <property type="match status" value="1"/>
</dbReference>
<dbReference type="Gene3D" id="2.170.130.10">
    <property type="entry name" value="TonB-dependent receptor, plug domain"/>
    <property type="match status" value="1"/>
</dbReference>
<sequence>MGSFPLALMPFGVYSQAYANTFVQSPSEGIQAISTQQKSSVEEALATIKNVYHVNFIYEEGVLNDLYTTIDATSFKGKKLESVLSNLLLPLGLKYNKLDQSNYTIITGSEKSAQSAEKRFGVTSINSIASASINNEIVVKQVIRTITGKVVDANDGLPIPGVSIMIKGTSLAVQTNEIGEFALQVPEGSKTIVFKFIGYVTKEITLSSTNQYLIKLESDTKLLQEVVVTGYQTFSKEHATGSFSTISADKLETRRMVDLKQLLEGQAPGLVNYKGDVSVRGTSTFNAIKNPLYVIDGFPVEKTTIDGFGRIEDGVPDINPEDIESITVLKDAAAASIYGARAANGVIVITTKRAKAGETKVNFSSSISMRAKPDLSYMNTSSANTMIGLEEEYINNNPELKTNPLKEVARIRDAGISSPVINILLSKYAGEISPDEAVQQINALRSNGNVYQEELSKYAMQNVVQQQYNLSLAKATDKNSFNLSATYWNNQNTSLNDKNDRLGINITNSVNIAKWLKADVGAYVGYGKEDNPGLYSTSLYNSSYPYEHLVDENGNPIIKRNSLSRQITDNVAKYNLYNIDSYTLDELNYNIGHVKNFTNRLFGKLNATVTPWLKYDLMFQYETSNTNTKTVNEWEAYDTRYLVNSFAVFDAVQNKVVYKLPAGNILNEESQISNSYTLRNQLNFTKKLGTQHNLSVVAGSEIRQAKNERTGTKGYGYNPELLTTMPINLEELSKTYAGLMIKAVSLGQSSLYNHQEVLNRFASFYGNATYTFSDKYSVTGSARMDLSNLFGTNPSYQYRPLWSAGASWLINREKFFNVSWVNYLKLRASYGLSGNIAKNVGPYLVASYGISNYTKDTYGTVVTPPNPNLRWEKTHTINMGLDFVLFHDVLQGSIDVYRKRSIDLLANLSLDPSLGYDAALVNNGELLNQGIELTLSSDVVKNRNFRWNLSVNAGYNHNEIVRVDYTPKSASELLSEGSYLQGNPLQGLYAYKYAGLNAEGNPLIYNEKGEVVYAQVTNPNAVYYMGSLIPLVSGSFTNNLNYKGFELSAMLIYNIGQKMRNDVPTITNSYGGLTNEQIANRWQNPGDELITDIPRYTFHYEKVGNNFRNNNYRYGDAQILDASYIKLRNVSLSYNLPKAMINKYGLNAAKLRFMVENPVGIGFNGNGIDVEAYNQASGSRSIKPQPTFVVGLNVGF</sequence>
<evidence type="ECO:0000256" key="5">
    <source>
        <dbReference type="ARBA" id="ARBA00023136"/>
    </source>
</evidence>
<dbReference type="InterPro" id="IPR039426">
    <property type="entry name" value="TonB-dep_rcpt-like"/>
</dbReference>
<dbReference type="Proteomes" id="UP000007590">
    <property type="component" value="Chromosome"/>
</dbReference>
<keyword evidence="10" id="KW-1185">Reference proteome</keyword>
<evidence type="ECO:0000256" key="1">
    <source>
        <dbReference type="ARBA" id="ARBA00004571"/>
    </source>
</evidence>
<dbReference type="InterPro" id="IPR023996">
    <property type="entry name" value="TonB-dep_OMP_SusC/RagA"/>
</dbReference>
<proteinExistence type="inferred from homology"/>
<dbReference type="HOGENOM" id="CLU_004317_0_1_10"/>
<keyword evidence="2 7" id="KW-0813">Transport</keyword>
<feature type="domain" description="TonB-dependent receptor plug" evidence="8">
    <location>
        <begin position="236"/>
        <end position="346"/>
    </location>
</feature>
<evidence type="ECO:0000256" key="3">
    <source>
        <dbReference type="ARBA" id="ARBA00022452"/>
    </source>
</evidence>
<dbReference type="InterPro" id="IPR008969">
    <property type="entry name" value="CarboxyPept-like_regulatory"/>
</dbReference>